<dbReference type="GO" id="GO:0051536">
    <property type="term" value="F:iron-sulfur cluster binding"/>
    <property type="evidence" value="ECO:0007669"/>
    <property type="project" value="UniProtKB-KW"/>
</dbReference>
<dbReference type="Gene3D" id="3.40.228.10">
    <property type="entry name" value="Dimethylsulfoxide Reductase, domain 2"/>
    <property type="match status" value="1"/>
</dbReference>
<proteinExistence type="inferred from homology"/>
<dbReference type="AlphaFoldDB" id="A0A5B8S508"/>
<accession>A0A5B8S508</accession>
<dbReference type="GO" id="GO:0043546">
    <property type="term" value="F:molybdopterin cofactor binding"/>
    <property type="evidence" value="ECO:0007669"/>
    <property type="project" value="InterPro"/>
</dbReference>
<dbReference type="InterPro" id="IPR050612">
    <property type="entry name" value="Prok_Mopterin_Oxidored"/>
</dbReference>
<dbReference type="InterPro" id="IPR006656">
    <property type="entry name" value="Mopterin_OxRdtase"/>
</dbReference>
<dbReference type="SUPFAM" id="SSF53706">
    <property type="entry name" value="Formate dehydrogenase/DMSO reductase, domains 1-3"/>
    <property type="match status" value="1"/>
</dbReference>
<reference evidence="6 7" key="1">
    <citation type="journal article" date="2013" name="J. Microbiol. Biotechnol.">
        <title>Novosphingobium ginsenosidimutans sp. nov., with the ability to convert ginsenoside.</title>
        <authorList>
            <person name="Kim J.K."/>
            <person name="He D."/>
            <person name="Liu Q.M."/>
            <person name="Park H.Y."/>
            <person name="Jung M.S."/>
            <person name="Yoon M.H."/>
            <person name="Kim S.C."/>
            <person name="Im W.T."/>
        </authorList>
    </citation>
    <scope>NUCLEOTIDE SEQUENCE [LARGE SCALE GENOMIC DNA]</scope>
    <source>
        <strain evidence="6 7">FW-6</strain>
    </source>
</reference>
<dbReference type="EMBL" id="CP042345">
    <property type="protein sequence ID" value="QEA16168.1"/>
    <property type="molecule type" value="Genomic_DNA"/>
</dbReference>
<name>A0A5B8S508_9SPHN</name>
<dbReference type="SUPFAM" id="SSF50692">
    <property type="entry name" value="ADC-like"/>
    <property type="match status" value="1"/>
</dbReference>
<protein>
    <submittedName>
        <fullName evidence="6">Molybdopterin-dependent oxidoreductase</fullName>
    </submittedName>
</protein>
<evidence type="ECO:0000256" key="4">
    <source>
        <dbReference type="ARBA" id="ARBA00023014"/>
    </source>
</evidence>
<dbReference type="PROSITE" id="PS51669">
    <property type="entry name" value="4FE4S_MOW_BIS_MGD"/>
    <property type="match status" value="1"/>
</dbReference>
<dbReference type="Gene3D" id="2.40.40.20">
    <property type="match status" value="1"/>
</dbReference>
<keyword evidence="7" id="KW-1185">Reference proteome</keyword>
<gene>
    <name evidence="6" type="ORF">FRF71_08485</name>
</gene>
<dbReference type="OrthoDB" id="9759518at2"/>
<organism evidence="6 7">
    <name type="scientific">Novosphingobium ginsenosidimutans</name>
    <dbReference type="NCBI Taxonomy" id="1176536"/>
    <lineage>
        <taxon>Bacteria</taxon>
        <taxon>Pseudomonadati</taxon>
        <taxon>Pseudomonadota</taxon>
        <taxon>Alphaproteobacteria</taxon>
        <taxon>Sphingomonadales</taxon>
        <taxon>Sphingomonadaceae</taxon>
        <taxon>Novosphingobium</taxon>
    </lineage>
</organism>
<evidence type="ECO:0000259" key="5">
    <source>
        <dbReference type="PROSITE" id="PS51669"/>
    </source>
</evidence>
<comment type="similarity">
    <text evidence="1">Belongs to the prokaryotic molybdopterin-containing oxidoreductase family.</text>
</comment>
<dbReference type="InterPro" id="IPR006657">
    <property type="entry name" value="MoPterin_dinucl-bd_dom"/>
</dbReference>
<dbReference type="PANTHER" id="PTHR43742">
    <property type="entry name" value="TRIMETHYLAMINE-N-OXIDE REDUCTASE"/>
    <property type="match status" value="1"/>
</dbReference>
<keyword evidence="3" id="KW-0408">Iron</keyword>
<dbReference type="Gene3D" id="3.40.50.740">
    <property type="match status" value="1"/>
</dbReference>
<dbReference type="Proteomes" id="UP000321172">
    <property type="component" value="Chromosome"/>
</dbReference>
<sequence length="714" mass="77202">MTVATHKTFCRFCHANCAMLVDVEDGKVKAVRGDPDDPEYGGYSCMKGRELPDSHNAAHRLHHSLVRGDDGEFHETPMPQALAHVASELRRIIDQYGPDSVAVFMGSGGFQNSAAWAASYSFAQAVGSKHFFTSVTLDQPAKVFTTARYGKWEGGVNNFSEADVALFIGNNPIVSHYAPVGGVPPFSPSKRIRDRKKEGLKLIVADPRLAEVGLLADIYLPVKPGEDPALLAGMLNVIINEELYDRNFVAAHVDGFEELKAAVALFPPEVAAERAGVEKDELVRAARMFAGGTKGCAVTGTGPEMAGNGTLTEYLATCLNTICARFKQEGEKSGAPRVFTSPRGSTRAQVADPVPMYGAPGMAKSRFRGLGQLGVEMPCNVMADEILTPGPGQIRALISVGGNPEVGFPNQLKMRRALDDLELFVQVDPWMSASAKRADVVLAPKQCLEREDISNLSEWWHERAYARYTEAVAEAPGDVIDEYEMFWHLAKHLGIQMQLMGGPLPMDGDAPPPKEVFLDLMAAGCLVPPSKVRQDVQKAGGAAVIYDELHPLVEAGEPSAQNRFNLTAGDMPHQLEKYSADAARAAGFDFRLISRRSKHRFNSIGQPLKNLGMKVTTNPAYIHPEDMAARGLKDGDIIEISSAHASIHGVVEASDRVRRGLISMAHAFGDSEAGKHNVREMGGSTNRLTSDEVDFDPITGQALQSAIPVRIAPA</sequence>
<feature type="domain" description="4Fe-4S Mo/W bis-MGD-type" evidence="5">
    <location>
        <begin position="3"/>
        <end position="59"/>
    </location>
</feature>
<keyword evidence="2" id="KW-0479">Metal-binding</keyword>
<keyword evidence="4" id="KW-0411">Iron-sulfur</keyword>
<dbReference type="Pfam" id="PF01568">
    <property type="entry name" value="Molydop_binding"/>
    <property type="match status" value="1"/>
</dbReference>
<dbReference type="GO" id="GO:0046872">
    <property type="term" value="F:metal ion binding"/>
    <property type="evidence" value="ECO:0007669"/>
    <property type="project" value="UniProtKB-KW"/>
</dbReference>
<dbReference type="InterPro" id="IPR006963">
    <property type="entry name" value="Mopterin_OxRdtase_4Fe-4S_dom"/>
</dbReference>
<dbReference type="InterPro" id="IPR009010">
    <property type="entry name" value="Asp_de-COase-like_dom_sf"/>
</dbReference>
<dbReference type="SMART" id="SM00926">
    <property type="entry name" value="Molybdop_Fe4S4"/>
    <property type="match status" value="1"/>
</dbReference>
<evidence type="ECO:0000313" key="6">
    <source>
        <dbReference type="EMBL" id="QEA16168.1"/>
    </source>
</evidence>
<dbReference type="PANTHER" id="PTHR43742:SF2">
    <property type="entry name" value="ASSIMILATORY NITRATE REDUCTASE CATALYTIC SUBUNIT"/>
    <property type="match status" value="1"/>
</dbReference>
<evidence type="ECO:0000256" key="3">
    <source>
        <dbReference type="ARBA" id="ARBA00023004"/>
    </source>
</evidence>
<dbReference type="KEGG" id="ngf:FRF71_08485"/>
<dbReference type="Pfam" id="PF00384">
    <property type="entry name" value="Molybdopterin"/>
    <property type="match status" value="1"/>
</dbReference>
<evidence type="ECO:0000313" key="7">
    <source>
        <dbReference type="Proteomes" id="UP000321172"/>
    </source>
</evidence>
<dbReference type="RefSeq" id="WP_147090236.1">
    <property type="nucleotide sequence ID" value="NZ_BAABJD010000006.1"/>
</dbReference>
<dbReference type="GO" id="GO:0016491">
    <property type="term" value="F:oxidoreductase activity"/>
    <property type="evidence" value="ECO:0007669"/>
    <property type="project" value="InterPro"/>
</dbReference>
<dbReference type="Pfam" id="PF04879">
    <property type="entry name" value="Molybdop_Fe4S4"/>
    <property type="match status" value="1"/>
</dbReference>
<dbReference type="Gene3D" id="2.20.25.90">
    <property type="entry name" value="ADC-like domains"/>
    <property type="match status" value="1"/>
</dbReference>
<evidence type="ECO:0000256" key="2">
    <source>
        <dbReference type="ARBA" id="ARBA00022723"/>
    </source>
</evidence>
<evidence type="ECO:0000256" key="1">
    <source>
        <dbReference type="ARBA" id="ARBA00010312"/>
    </source>
</evidence>